<dbReference type="Pfam" id="PF00999">
    <property type="entry name" value="Na_H_Exchanger"/>
    <property type="match status" value="1"/>
</dbReference>
<dbReference type="Gene3D" id="1.20.1530.20">
    <property type="match status" value="1"/>
</dbReference>
<proteinExistence type="predicted"/>
<keyword evidence="4 6" id="KW-0472">Membrane</keyword>
<comment type="subcellular location">
    <subcellularLocation>
        <location evidence="1">Membrane</location>
        <topology evidence="1">Multi-pass membrane protein</topology>
    </subcellularLocation>
</comment>
<dbReference type="InterPro" id="IPR004712">
    <property type="entry name" value="Na+/H+_antiporter_fungi"/>
</dbReference>
<evidence type="ECO:0000259" key="7">
    <source>
        <dbReference type="Pfam" id="PF00999"/>
    </source>
</evidence>
<dbReference type="Proteomes" id="UP000799778">
    <property type="component" value="Unassembled WGS sequence"/>
</dbReference>
<dbReference type="PANTHER" id="PTHR31382:SF2">
    <property type="entry name" value="CATION_H+ EXCHANGER DOMAIN-CONTAINING PROTEIN"/>
    <property type="match status" value="1"/>
</dbReference>
<keyword evidence="2 6" id="KW-0812">Transmembrane</keyword>
<dbReference type="GO" id="GO:0005886">
    <property type="term" value="C:plasma membrane"/>
    <property type="evidence" value="ECO:0007669"/>
    <property type="project" value="InterPro"/>
</dbReference>
<feature type="transmembrane region" description="Helical" evidence="6">
    <location>
        <begin position="414"/>
        <end position="437"/>
    </location>
</feature>
<evidence type="ECO:0000256" key="3">
    <source>
        <dbReference type="ARBA" id="ARBA00022989"/>
    </source>
</evidence>
<dbReference type="GO" id="GO:0005789">
    <property type="term" value="C:endoplasmic reticulum membrane"/>
    <property type="evidence" value="ECO:0007669"/>
    <property type="project" value="InterPro"/>
</dbReference>
<feature type="transmembrane region" description="Helical" evidence="6">
    <location>
        <begin position="457"/>
        <end position="489"/>
    </location>
</feature>
<feature type="transmembrane region" description="Helical" evidence="6">
    <location>
        <begin position="568"/>
        <end position="589"/>
    </location>
</feature>
<dbReference type="InterPro" id="IPR007203">
    <property type="entry name" value="ORMDL"/>
</dbReference>
<dbReference type="InterPro" id="IPR006153">
    <property type="entry name" value="Cation/H_exchanger_TM"/>
</dbReference>
<feature type="transmembrane region" description="Helical" evidence="6">
    <location>
        <begin position="501"/>
        <end position="523"/>
    </location>
</feature>
<evidence type="ECO:0000256" key="5">
    <source>
        <dbReference type="SAM" id="MobiDB-lite"/>
    </source>
</evidence>
<gene>
    <name evidence="8" type="ORF">BU24DRAFT_338759</name>
</gene>
<feature type="transmembrane region" description="Helical" evidence="6">
    <location>
        <begin position="535"/>
        <end position="556"/>
    </location>
</feature>
<dbReference type="RefSeq" id="XP_033389307.1">
    <property type="nucleotide sequence ID" value="XM_033523145.1"/>
</dbReference>
<evidence type="ECO:0000256" key="2">
    <source>
        <dbReference type="ARBA" id="ARBA00022692"/>
    </source>
</evidence>
<dbReference type="OrthoDB" id="2190219at2759"/>
<feature type="transmembrane region" description="Helical" evidence="6">
    <location>
        <begin position="620"/>
        <end position="643"/>
    </location>
</feature>
<dbReference type="InterPro" id="IPR038770">
    <property type="entry name" value="Na+/solute_symporter_sf"/>
</dbReference>
<dbReference type="EMBL" id="ML978066">
    <property type="protein sequence ID" value="KAF2020968.1"/>
    <property type="molecule type" value="Genomic_DNA"/>
</dbReference>
<dbReference type="GO" id="GO:0042391">
    <property type="term" value="P:regulation of membrane potential"/>
    <property type="evidence" value="ECO:0007669"/>
    <property type="project" value="InterPro"/>
</dbReference>
<feature type="domain" description="Cation/H+ exchanger transmembrane" evidence="7">
    <location>
        <begin position="238"/>
        <end position="640"/>
    </location>
</feature>
<dbReference type="AlphaFoldDB" id="A0A6A5Y625"/>
<feature type="transmembrane region" description="Helical" evidence="6">
    <location>
        <begin position="314"/>
        <end position="337"/>
    </location>
</feature>
<reference evidence="8" key="1">
    <citation type="journal article" date="2020" name="Stud. Mycol.">
        <title>101 Dothideomycetes genomes: a test case for predicting lifestyles and emergence of pathogens.</title>
        <authorList>
            <person name="Haridas S."/>
            <person name="Albert R."/>
            <person name="Binder M."/>
            <person name="Bloem J."/>
            <person name="Labutti K."/>
            <person name="Salamov A."/>
            <person name="Andreopoulos B."/>
            <person name="Baker S."/>
            <person name="Barry K."/>
            <person name="Bills G."/>
            <person name="Bluhm B."/>
            <person name="Cannon C."/>
            <person name="Castanera R."/>
            <person name="Culley D."/>
            <person name="Daum C."/>
            <person name="Ezra D."/>
            <person name="Gonzalez J."/>
            <person name="Henrissat B."/>
            <person name="Kuo A."/>
            <person name="Liang C."/>
            <person name="Lipzen A."/>
            <person name="Lutzoni F."/>
            <person name="Magnuson J."/>
            <person name="Mondo S."/>
            <person name="Nolan M."/>
            <person name="Ohm R."/>
            <person name="Pangilinan J."/>
            <person name="Park H.-J."/>
            <person name="Ramirez L."/>
            <person name="Alfaro M."/>
            <person name="Sun H."/>
            <person name="Tritt A."/>
            <person name="Yoshinaga Y."/>
            <person name="Zwiers L.-H."/>
            <person name="Turgeon B."/>
            <person name="Goodwin S."/>
            <person name="Spatafora J."/>
            <person name="Crous P."/>
            <person name="Grigoriev I."/>
        </authorList>
    </citation>
    <scope>NUCLEOTIDE SEQUENCE</scope>
    <source>
        <strain evidence="8">CBS 175.79</strain>
    </source>
</reference>
<dbReference type="GO" id="GO:0015385">
    <property type="term" value="F:sodium:proton antiporter activity"/>
    <property type="evidence" value="ECO:0007669"/>
    <property type="project" value="InterPro"/>
</dbReference>
<evidence type="ECO:0000256" key="1">
    <source>
        <dbReference type="ARBA" id="ARBA00004141"/>
    </source>
</evidence>
<feature type="compositionally biased region" description="Acidic residues" evidence="5">
    <location>
        <begin position="674"/>
        <end position="691"/>
    </location>
</feature>
<feature type="transmembrane region" description="Helical" evidence="6">
    <location>
        <begin position="225"/>
        <end position="244"/>
    </location>
</feature>
<evidence type="ECO:0000313" key="9">
    <source>
        <dbReference type="Proteomes" id="UP000799778"/>
    </source>
</evidence>
<accession>A0A6A5Y625</accession>
<sequence>MPLDAKEARRRRSSSLVYHEPPESLEQLSDQSVLPNLNSQWVNAKGAWVIHFVLILMGKILFDIIPGVSQETSWTLTNISYTFGSYLMFHYVRGVPFDFNSGAYDNLNMWEQIDNGAQYTPAKKFLLMVPITLFLVSTHYTHYDLTYFIINVTATIAVIIPKLPAVRYASAFSQALPMMTTKQNSARTLLQILTSIHKFQPPSFRLFQIKPSQMWSQIEATPSHLTYLVLTFFLLNYALFSLLIRNRLHLSEPPLATVFGIIVGPRGIGALQPYKWGFSDDVVQEFTRVVVGVQCFAVGLELPQDYFRRTWKSISILLGPVMAFGWLVCAMFIKLIFRTDIPTALIISACLTPTDPVLAASVLANSQFSTRVPKRIRDLLSAESGCNDGVSFPFIYVGISILTRSTVGGIVKKWFLITILYQCLFGILLGLAIGHFFNRAYIFSHSREMMGRASYLAFYFLLAIFSLGVASTLGVDDFLVTFCAGLGFSHGGNTPTADTRLPVIIDLMLNSTMFVFFGAMIPWESFGHLDSITTPRLFGALILILLFRRIPIVYVFHKMRLLPHIRSTYEALFCGHFGPMGVGALFLAIEARAQMETDTSLPLPNPPSDLPMEKQRTITLVWPIICFIVLGSTLVHGLSTLAISIGGHFTRDKGERAPLIGAERDGFQGMVFDREDEENSEVSDEEQEEEEFRGYLRGRT</sequence>
<keyword evidence="9" id="KW-1185">Reference proteome</keyword>
<evidence type="ECO:0000256" key="6">
    <source>
        <dbReference type="SAM" id="Phobius"/>
    </source>
</evidence>
<dbReference type="GeneID" id="54280542"/>
<keyword evidence="3 6" id="KW-1133">Transmembrane helix</keyword>
<evidence type="ECO:0000313" key="8">
    <source>
        <dbReference type="EMBL" id="KAF2020968.1"/>
    </source>
</evidence>
<feature type="region of interest" description="Disordered" evidence="5">
    <location>
        <begin position="672"/>
        <end position="700"/>
    </location>
</feature>
<feature type="transmembrane region" description="Helical" evidence="6">
    <location>
        <begin position="148"/>
        <end position="169"/>
    </location>
</feature>
<dbReference type="GO" id="GO:0036376">
    <property type="term" value="P:sodium ion export across plasma membrane"/>
    <property type="evidence" value="ECO:0007669"/>
    <property type="project" value="InterPro"/>
</dbReference>
<name>A0A6A5Y625_9PLEO</name>
<organism evidence="8 9">
    <name type="scientific">Aaosphaeria arxii CBS 175.79</name>
    <dbReference type="NCBI Taxonomy" id="1450172"/>
    <lineage>
        <taxon>Eukaryota</taxon>
        <taxon>Fungi</taxon>
        <taxon>Dikarya</taxon>
        <taxon>Ascomycota</taxon>
        <taxon>Pezizomycotina</taxon>
        <taxon>Dothideomycetes</taxon>
        <taxon>Pleosporomycetidae</taxon>
        <taxon>Pleosporales</taxon>
        <taxon>Pleosporales incertae sedis</taxon>
        <taxon>Aaosphaeria</taxon>
    </lineage>
</organism>
<dbReference type="GO" id="GO:0120029">
    <property type="term" value="P:proton export across plasma membrane"/>
    <property type="evidence" value="ECO:0007669"/>
    <property type="project" value="InterPro"/>
</dbReference>
<dbReference type="GO" id="GO:0030007">
    <property type="term" value="P:intracellular potassium ion homeostasis"/>
    <property type="evidence" value="ECO:0007669"/>
    <property type="project" value="TreeGrafter"/>
</dbReference>
<dbReference type="Pfam" id="PF04061">
    <property type="entry name" value="ORMDL"/>
    <property type="match status" value="1"/>
</dbReference>
<dbReference type="PANTHER" id="PTHR31382">
    <property type="entry name" value="NA(+)/H(+) ANTIPORTER"/>
    <property type="match status" value="1"/>
</dbReference>
<protein>
    <submittedName>
        <fullName evidence="8">ORMDL-domain-containing protein</fullName>
    </submittedName>
</protein>
<evidence type="ECO:0000256" key="4">
    <source>
        <dbReference type="ARBA" id="ARBA00023136"/>
    </source>
</evidence>